<dbReference type="OrthoDB" id="2754813at2759"/>
<dbReference type="InterPro" id="IPR015943">
    <property type="entry name" value="WD40/YVTN_repeat-like_dom_sf"/>
</dbReference>
<proteinExistence type="predicted"/>
<dbReference type="PANTHER" id="PTHR19879">
    <property type="entry name" value="TRANSCRIPTION INITIATION FACTOR TFIID"/>
    <property type="match status" value="1"/>
</dbReference>
<organism evidence="4 5">
    <name type="scientific">Lentinus brumalis</name>
    <dbReference type="NCBI Taxonomy" id="2498619"/>
    <lineage>
        <taxon>Eukaryota</taxon>
        <taxon>Fungi</taxon>
        <taxon>Dikarya</taxon>
        <taxon>Basidiomycota</taxon>
        <taxon>Agaricomycotina</taxon>
        <taxon>Agaricomycetes</taxon>
        <taxon>Polyporales</taxon>
        <taxon>Polyporaceae</taxon>
        <taxon>Lentinus</taxon>
    </lineage>
</organism>
<dbReference type="Proteomes" id="UP000256964">
    <property type="component" value="Unassembled WGS sequence"/>
</dbReference>
<dbReference type="InterPro" id="IPR036322">
    <property type="entry name" value="WD40_repeat_dom_sf"/>
</dbReference>
<dbReference type="PRINTS" id="PR00320">
    <property type="entry name" value="GPROTEINBRPT"/>
</dbReference>
<dbReference type="PANTHER" id="PTHR19879:SF9">
    <property type="entry name" value="TRANSCRIPTION INITIATION FACTOR TFIID SUBUNIT 5"/>
    <property type="match status" value="1"/>
</dbReference>
<feature type="non-terminal residue" evidence="4">
    <location>
        <position position="1"/>
    </location>
</feature>
<keyword evidence="5" id="KW-1185">Reference proteome</keyword>
<evidence type="ECO:0000256" key="2">
    <source>
        <dbReference type="ARBA" id="ARBA00022737"/>
    </source>
</evidence>
<feature type="non-terminal residue" evidence="4">
    <location>
        <position position="143"/>
    </location>
</feature>
<dbReference type="STRING" id="139420.A0A371DAJ8"/>
<dbReference type="Gene3D" id="2.130.10.10">
    <property type="entry name" value="YVTN repeat-like/Quinoprotein amine dehydrogenase"/>
    <property type="match status" value="1"/>
</dbReference>
<dbReference type="PROSITE" id="PS50294">
    <property type="entry name" value="WD_REPEATS_REGION"/>
    <property type="match status" value="1"/>
</dbReference>
<evidence type="ECO:0000313" key="5">
    <source>
        <dbReference type="Proteomes" id="UP000256964"/>
    </source>
</evidence>
<dbReference type="SMART" id="SM00320">
    <property type="entry name" value="WD40"/>
    <property type="match status" value="3"/>
</dbReference>
<dbReference type="InterPro" id="IPR020472">
    <property type="entry name" value="WD40_PAC1"/>
</dbReference>
<dbReference type="InterPro" id="IPR001680">
    <property type="entry name" value="WD40_rpt"/>
</dbReference>
<protein>
    <submittedName>
        <fullName evidence="4">WD40 repeat-like protein</fullName>
    </submittedName>
</protein>
<evidence type="ECO:0000256" key="1">
    <source>
        <dbReference type="ARBA" id="ARBA00022574"/>
    </source>
</evidence>
<keyword evidence="2" id="KW-0677">Repeat</keyword>
<evidence type="ECO:0000313" key="4">
    <source>
        <dbReference type="EMBL" id="RDX49553.1"/>
    </source>
</evidence>
<dbReference type="Pfam" id="PF00400">
    <property type="entry name" value="WD40"/>
    <property type="match status" value="3"/>
</dbReference>
<dbReference type="PROSITE" id="PS50082">
    <property type="entry name" value="WD_REPEATS_2"/>
    <property type="match status" value="3"/>
</dbReference>
<feature type="repeat" description="WD" evidence="3">
    <location>
        <begin position="1"/>
        <end position="24"/>
    </location>
</feature>
<dbReference type="AlphaFoldDB" id="A0A371DAJ8"/>
<sequence>RVATASDDGRVYIWSVETGQELVVLHEHLGPVWDVGFTEDGTQILSASSDCTVKICDSFSGERVFTLEGHDNMVNAASFSADGKYIASASSDNTVQLWDRNEQTCAVMFNYDDKVTKTLFLPDGQTLSSGLDDGKVYIRKLSD</sequence>
<gene>
    <name evidence="4" type="ORF">OH76DRAFT_1319264</name>
</gene>
<accession>A0A371DAJ8</accession>
<reference evidence="4 5" key="1">
    <citation type="journal article" date="2018" name="Biotechnol. Biofuels">
        <title>Integrative visual omics of the white-rot fungus Polyporus brumalis exposes the biotechnological potential of its oxidative enzymes for delignifying raw plant biomass.</title>
        <authorList>
            <person name="Miyauchi S."/>
            <person name="Rancon A."/>
            <person name="Drula E."/>
            <person name="Hage H."/>
            <person name="Chaduli D."/>
            <person name="Favel A."/>
            <person name="Grisel S."/>
            <person name="Henrissat B."/>
            <person name="Herpoel-Gimbert I."/>
            <person name="Ruiz-Duenas F.J."/>
            <person name="Chevret D."/>
            <person name="Hainaut M."/>
            <person name="Lin J."/>
            <person name="Wang M."/>
            <person name="Pangilinan J."/>
            <person name="Lipzen A."/>
            <person name="Lesage-Meessen L."/>
            <person name="Navarro D."/>
            <person name="Riley R."/>
            <person name="Grigoriev I.V."/>
            <person name="Zhou S."/>
            <person name="Raouche S."/>
            <person name="Rosso M.N."/>
        </authorList>
    </citation>
    <scope>NUCLEOTIDE SEQUENCE [LARGE SCALE GENOMIC DNA]</scope>
    <source>
        <strain evidence="4 5">BRFM 1820</strain>
    </source>
</reference>
<dbReference type="SUPFAM" id="SSF50978">
    <property type="entry name" value="WD40 repeat-like"/>
    <property type="match status" value="1"/>
</dbReference>
<feature type="repeat" description="WD" evidence="3">
    <location>
        <begin position="67"/>
        <end position="99"/>
    </location>
</feature>
<keyword evidence="1 3" id="KW-0853">WD repeat</keyword>
<dbReference type="EMBL" id="KZ857404">
    <property type="protein sequence ID" value="RDX49553.1"/>
    <property type="molecule type" value="Genomic_DNA"/>
</dbReference>
<feature type="repeat" description="WD" evidence="3">
    <location>
        <begin position="25"/>
        <end position="66"/>
    </location>
</feature>
<name>A0A371DAJ8_9APHY</name>
<evidence type="ECO:0000256" key="3">
    <source>
        <dbReference type="PROSITE-ProRule" id="PRU00221"/>
    </source>
</evidence>